<dbReference type="AlphaFoldDB" id="A0A252F4R6"/>
<dbReference type="CDD" id="cd05466">
    <property type="entry name" value="PBP2_LTTR_substrate"/>
    <property type="match status" value="1"/>
</dbReference>
<dbReference type="InterPro" id="IPR005119">
    <property type="entry name" value="LysR_subst-bd"/>
</dbReference>
<organism evidence="6 7">
    <name type="scientific">Butyricicoccus porcorum</name>
    <dbReference type="NCBI Taxonomy" id="1945634"/>
    <lineage>
        <taxon>Bacteria</taxon>
        <taxon>Bacillati</taxon>
        <taxon>Bacillota</taxon>
        <taxon>Clostridia</taxon>
        <taxon>Eubacteriales</taxon>
        <taxon>Butyricicoccaceae</taxon>
        <taxon>Butyricicoccus</taxon>
    </lineage>
</organism>
<comment type="caution">
    <text evidence="6">The sequence shown here is derived from an EMBL/GenBank/DDBJ whole genome shotgun (WGS) entry which is preliminary data.</text>
</comment>
<evidence type="ECO:0000256" key="4">
    <source>
        <dbReference type="ARBA" id="ARBA00023163"/>
    </source>
</evidence>
<dbReference type="SUPFAM" id="SSF46785">
    <property type="entry name" value="Winged helix' DNA-binding domain"/>
    <property type="match status" value="1"/>
</dbReference>
<sequence length="304" mass="34218">MNHLDIQTFLMIVSSPSLSKAAEALYVSQPALSHRLSALEHEVGAELVVRHRGIRAIELTDAGQRFVPIAKKWEQLWQETQKLSEEQPAAPFRMSNVDSLNLFFMPQVVSGFLKKNPSCRLSLVTMRSNVSYSAVENREIDLGFITNPHFFKKVQTIPLFRENMAFICGTDANYHDSIDPSALDSADEIYIPWSNPFLMWHDYWFGSSPQLRVALDNMSLLEQLLRLPDAWAIVPATVAQTLSGKGGCRTVPLRDAPEPRTCYAILTDQRHTGPVLTGFIREFQRTAATFPEISVLSPQAFPLD</sequence>
<keyword evidence="4" id="KW-0804">Transcription</keyword>
<evidence type="ECO:0000259" key="5">
    <source>
        <dbReference type="PROSITE" id="PS50931"/>
    </source>
</evidence>
<dbReference type="Pfam" id="PF00126">
    <property type="entry name" value="HTH_1"/>
    <property type="match status" value="1"/>
</dbReference>
<dbReference type="PRINTS" id="PR00039">
    <property type="entry name" value="HTHLYSR"/>
</dbReference>
<dbReference type="Gene3D" id="1.10.10.10">
    <property type="entry name" value="Winged helix-like DNA-binding domain superfamily/Winged helix DNA-binding domain"/>
    <property type="match status" value="1"/>
</dbReference>
<dbReference type="PROSITE" id="PS50931">
    <property type="entry name" value="HTH_LYSR"/>
    <property type="match status" value="1"/>
</dbReference>
<evidence type="ECO:0000256" key="3">
    <source>
        <dbReference type="ARBA" id="ARBA00023125"/>
    </source>
</evidence>
<dbReference type="OrthoDB" id="9803735at2"/>
<dbReference type="Pfam" id="PF03466">
    <property type="entry name" value="LysR_substrate"/>
    <property type="match status" value="1"/>
</dbReference>
<dbReference type="InterPro" id="IPR050950">
    <property type="entry name" value="HTH-type_LysR_regulators"/>
</dbReference>
<name>A0A252F4R6_9FIRM</name>
<accession>A0A252F4R6</accession>
<keyword evidence="3" id="KW-0238">DNA-binding</keyword>
<dbReference type="InterPro" id="IPR036390">
    <property type="entry name" value="WH_DNA-bd_sf"/>
</dbReference>
<dbReference type="Proteomes" id="UP000194903">
    <property type="component" value="Unassembled WGS sequence"/>
</dbReference>
<evidence type="ECO:0000313" key="6">
    <source>
        <dbReference type="EMBL" id="OUM20778.1"/>
    </source>
</evidence>
<evidence type="ECO:0000313" key="7">
    <source>
        <dbReference type="Proteomes" id="UP000194903"/>
    </source>
</evidence>
<reference evidence="6 7" key="1">
    <citation type="submission" date="2017-05" db="EMBL/GenBank/DDBJ databases">
        <title>Butyricicoccus porcorum sp. nov. a butyrate-producing bacterium from the swine intestinal tract.</title>
        <authorList>
            <person name="Trachsel J."/>
            <person name="Humphrey S."/>
            <person name="Allen H.K."/>
        </authorList>
    </citation>
    <scope>NUCLEOTIDE SEQUENCE [LARGE SCALE GENOMIC DNA]</scope>
    <source>
        <strain evidence="6">BB10</strain>
    </source>
</reference>
<evidence type="ECO:0000256" key="2">
    <source>
        <dbReference type="ARBA" id="ARBA00023015"/>
    </source>
</evidence>
<dbReference type="SUPFAM" id="SSF53850">
    <property type="entry name" value="Periplasmic binding protein-like II"/>
    <property type="match status" value="1"/>
</dbReference>
<dbReference type="GO" id="GO:0003677">
    <property type="term" value="F:DNA binding"/>
    <property type="evidence" value="ECO:0007669"/>
    <property type="project" value="UniProtKB-KW"/>
</dbReference>
<proteinExistence type="inferred from homology"/>
<dbReference type="GO" id="GO:0003700">
    <property type="term" value="F:DNA-binding transcription factor activity"/>
    <property type="evidence" value="ECO:0007669"/>
    <property type="project" value="InterPro"/>
</dbReference>
<dbReference type="RefSeq" id="WP_087019698.1">
    <property type="nucleotide sequence ID" value="NZ_NHOC01000005.1"/>
</dbReference>
<feature type="domain" description="HTH lysR-type" evidence="5">
    <location>
        <begin position="1"/>
        <end position="60"/>
    </location>
</feature>
<dbReference type="InterPro" id="IPR036388">
    <property type="entry name" value="WH-like_DNA-bd_sf"/>
</dbReference>
<dbReference type="PANTHER" id="PTHR30419">
    <property type="entry name" value="HTH-TYPE TRANSCRIPTIONAL REGULATOR YBHD"/>
    <property type="match status" value="1"/>
</dbReference>
<keyword evidence="7" id="KW-1185">Reference proteome</keyword>
<protein>
    <submittedName>
        <fullName evidence="6">Transcriptional regulator</fullName>
    </submittedName>
</protein>
<dbReference type="EMBL" id="NHOC01000005">
    <property type="protein sequence ID" value="OUM20778.1"/>
    <property type="molecule type" value="Genomic_DNA"/>
</dbReference>
<gene>
    <name evidence="6" type="ORF">CBW42_08110</name>
</gene>
<evidence type="ECO:0000256" key="1">
    <source>
        <dbReference type="ARBA" id="ARBA00009437"/>
    </source>
</evidence>
<dbReference type="Gene3D" id="3.40.190.290">
    <property type="match status" value="1"/>
</dbReference>
<dbReference type="GO" id="GO:0005829">
    <property type="term" value="C:cytosol"/>
    <property type="evidence" value="ECO:0007669"/>
    <property type="project" value="TreeGrafter"/>
</dbReference>
<comment type="similarity">
    <text evidence="1">Belongs to the LysR transcriptional regulatory family.</text>
</comment>
<keyword evidence="2" id="KW-0805">Transcription regulation</keyword>
<dbReference type="InterPro" id="IPR000847">
    <property type="entry name" value="LysR_HTH_N"/>
</dbReference>